<dbReference type="Gene3D" id="1.50.10.100">
    <property type="entry name" value="Chondroitin AC/alginate lyase"/>
    <property type="match status" value="2"/>
</dbReference>
<dbReference type="InterPro" id="IPR008397">
    <property type="entry name" value="Alginate_lyase_dom"/>
</dbReference>
<feature type="compositionally biased region" description="Low complexity" evidence="3">
    <location>
        <begin position="113"/>
        <end position="130"/>
    </location>
</feature>
<comment type="caution">
    <text evidence="6">The sequence shown here is derived from an EMBL/GenBank/DDBJ whole genome shotgun (WGS) entry which is preliminary data.</text>
</comment>
<evidence type="ECO:0000259" key="5">
    <source>
        <dbReference type="Pfam" id="PF05426"/>
    </source>
</evidence>
<feature type="chain" id="PRO_5034076476" description="Alginate lyase domain-containing protein" evidence="4">
    <location>
        <begin position="32"/>
        <end position="522"/>
    </location>
</feature>
<dbReference type="GO" id="GO:0016829">
    <property type="term" value="F:lyase activity"/>
    <property type="evidence" value="ECO:0007669"/>
    <property type="project" value="UniProtKB-KW"/>
</dbReference>
<dbReference type="OrthoDB" id="63533at2759"/>
<feature type="region of interest" description="Disordered" evidence="3">
    <location>
        <begin position="61"/>
        <end position="133"/>
    </location>
</feature>
<feature type="signal peptide" evidence="4">
    <location>
        <begin position="1"/>
        <end position="31"/>
    </location>
</feature>
<gene>
    <name evidence="6" type="ORF">D9758_000132</name>
</gene>
<name>A0A8H5H1Q2_9AGAR</name>
<sequence length="522" mass="57608">MRGVVGKSVFVLPSSFLLGGLLNATLPFPTADPTDYVNPVYVVQQSQARDPSTSDAQKNIISRAPSSRGPFSDFGSSSNDSDFDDDSDPGLERRHFQQNRMIRYRRALTDTDTVTTAPSSTQATPTTSTSNQAESTLVAEAGEIQAPFMQPPFTAIPPIVSEPSTATTTNTFRESGYPEAAAKPKQSKQSSCTPSPTRHMEPSATWTTCPYITRDGKVNPDTRTLHGPAAANDFSQALQYNSIAYGLTNNRAYSQAAVQFVKQFFIDPSTRMNPNVNYGQVTFEASSSTIAGWDLVLWPKRQSLDPTTMAPFFACQRAAIKMAIGDQSGAKSILQDFFSSRFREQIAKNGEQPFEAVRANPYHYRAFNLEALTTCAKLGDALELDFWTAKSKYDATIKNAIDWAMNQDPKNENPNVLVSSVMLASTIYGDEDGKYAAWLRRVQSDYKRLPAWFFDQRSAFNFGSSPRARRDVESADAAPAIERPFVCPEIFAREGDEVELDPGVFVRCEDVAPLFEELETST</sequence>
<feature type="compositionally biased region" description="Low complexity" evidence="3">
    <location>
        <begin position="71"/>
        <end position="80"/>
    </location>
</feature>
<dbReference type="Pfam" id="PF05426">
    <property type="entry name" value="Alginate_lyase"/>
    <property type="match status" value="2"/>
</dbReference>
<evidence type="ECO:0000256" key="2">
    <source>
        <dbReference type="ARBA" id="ARBA00023239"/>
    </source>
</evidence>
<dbReference type="Proteomes" id="UP000559256">
    <property type="component" value="Unassembled WGS sequence"/>
</dbReference>
<dbReference type="InterPro" id="IPR008929">
    <property type="entry name" value="Chondroitin_lyas"/>
</dbReference>
<feature type="domain" description="Alginate lyase" evidence="5">
    <location>
        <begin position="183"/>
        <end position="282"/>
    </location>
</feature>
<evidence type="ECO:0000313" key="7">
    <source>
        <dbReference type="Proteomes" id="UP000559256"/>
    </source>
</evidence>
<feature type="domain" description="Alginate lyase" evidence="5">
    <location>
        <begin position="313"/>
        <end position="407"/>
    </location>
</feature>
<evidence type="ECO:0000256" key="1">
    <source>
        <dbReference type="ARBA" id="ARBA00022729"/>
    </source>
</evidence>
<dbReference type="SUPFAM" id="SSF48230">
    <property type="entry name" value="Chondroitin AC/alginate lyase"/>
    <property type="match status" value="1"/>
</dbReference>
<keyword evidence="7" id="KW-1185">Reference proteome</keyword>
<keyword evidence="2" id="KW-0456">Lyase</keyword>
<dbReference type="EMBL" id="JAACJM010000001">
    <property type="protein sequence ID" value="KAF5375062.1"/>
    <property type="molecule type" value="Genomic_DNA"/>
</dbReference>
<dbReference type="AlphaFoldDB" id="A0A8H5H1Q2"/>
<dbReference type="GO" id="GO:0042597">
    <property type="term" value="C:periplasmic space"/>
    <property type="evidence" value="ECO:0007669"/>
    <property type="project" value="InterPro"/>
</dbReference>
<evidence type="ECO:0000256" key="3">
    <source>
        <dbReference type="SAM" id="MobiDB-lite"/>
    </source>
</evidence>
<proteinExistence type="predicted"/>
<accession>A0A8H5H1Q2</accession>
<keyword evidence="1 4" id="KW-0732">Signal</keyword>
<organism evidence="6 7">
    <name type="scientific">Tetrapyrgos nigripes</name>
    <dbReference type="NCBI Taxonomy" id="182062"/>
    <lineage>
        <taxon>Eukaryota</taxon>
        <taxon>Fungi</taxon>
        <taxon>Dikarya</taxon>
        <taxon>Basidiomycota</taxon>
        <taxon>Agaricomycotina</taxon>
        <taxon>Agaricomycetes</taxon>
        <taxon>Agaricomycetidae</taxon>
        <taxon>Agaricales</taxon>
        <taxon>Marasmiineae</taxon>
        <taxon>Marasmiaceae</taxon>
        <taxon>Tetrapyrgos</taxon>
    </lineage>
</organism>
<protein>
    <recommendedName>
        <fullName evidence="5">Alginate lyase domain-containing protein</fullName>
    </recommendedName>
</protein>
<evidence type="ECO:0000256" key="4">
    <source>
        <dbReference type="SAM" id="SignalP"/>
    </source>
</evidence>
<evidence type="ECO:0000313" key="6">
    <source>
        <dbReference type="EMBL" id="KAF5375062.1"/>
    </source>
</evidence>
<reference evidence="6 7" key="1">
    <citation type="journal article" date="2020" name="ISME J.">
        <title>Uncovering the hidden diversity of litter-decomposition mechanisms in mushroom-forming fungi.</title>
        <authorList>
            <person name="Floudas D."/>
            <person name="Bentzer J."/>
            <person name="Ahren D."/>
            <person name="Johansson T."/>
            <person name="Persson P."/>
            <person name="Tunlid A."/>
        </authorList>
    </citation>
    <scope>NUCLEOTIDE SEQUENCE [LARGE SCALE GENOMIC DNA]</scope>
    <source>
        <strain evidence="6 7">CBS 291.85</strain>
    </source>
</reference>
<feature type="compositionally biased region" description="Polar residues" evidence="3">
    <location>
        <begin position="187"/>
        <end position="196"/>
    </location>
</feature>
<feature type="region of interest" description="Disordered" evidence="3">
    <location>
        <begin position="176"/>
        <end position="203"/>
    </location>
</feature>